<feature type="region of interest" description="Disordered" evidence="4">
    <location>
        <begin position="322"/>
        <end position="356"/>
    </location>
</feature>
<sequence>MLPITQDCYVEVSYEKDEFKGGWYRAILEESPTKSEMLRVHYTTLLTEDGSTPLTEIVDQSLIRPVPPEDMSHGGAVFEEGSMVDAYHKDGWWSCLVLKRKEVDDTYLVYFDSPPDIIQFEKKQLRAHLDWTGSKWVRPENTEWIKSDFSSGSMVELRLYLAWRPAMIIKEDENEKRFIVKYLSDSGRESEIRAVGSRKVRPWQPLSSVGEYELLDHVEAFNGSEWRQGVVRGVVFEGRYMVSFGKEKVASAQFNCSDLRPLMEWKDGIWRLKRPKPKSRKETPSGGQRNKPVALETRAVQTKEPLFAQGSSNEMADDVLNAKEPDSPVTSRMAATENKTQEKRNHNCLGNESTRGKIPEDHNFKCYTLKRKRREDEHNSDLDDTVLSSDQTPTVVKNSAANVEENQSMVLPFAKKSPVWKTYETMEVFKRVPQSPHFSPLLETSEDFREGSALGMMATFSGLFEKLKDLETDVPKSQLDSLKVSFTKLEKRGFDVTRPLSRIDKLLALKDRQLNILEERKGFNEEMMVESSKMCKAEEEFSKTERKIVEVKHKILELQRQEAALKEHKQEAKEEKDAAYRNICQMESCTRVLGVELEDVEFDFETILSAPW</sequence>
<reference evidence="6 7" key="1">
    <citation type="journal article" date="2013" name="Front. Plant Sci.">
        <title>The Reference Genome of the Halophytic Plant Eutrema salsugineum.</title>
        <authorList>
            <person name="Yang R."/>
            <person name="Jarvis D.E."/>
            <person name="Chen H."/>
            <person name="Beilstein M.A."/>
            <person name="Grimwood J."/>
            <person name="Jenkins J."/>
            <person name="Shu S."/>
            <person name="Prochnik S."/>
            <person name="Xin M."/>
            <person name="Ma C."/>
            <person name="Schmutz J."/>
            <person name="Wing R.A."/>
            <person name="Mitchell-Olds T."/>
            <person name="Schumaker K.S."/>
            <person name="Wang X."/>
        </authorList>
    </citation>
    <scope>NUCLEOTIDE SEQUENCE [LARGE SCALE GENOMIC DNA]</scope>
</reference>
<feature type="region of interest" description="Disordered" evidence="4">
    <location>
        <begin position="271"/>
        <end position="299"/>
    </location>
</feature>
<dbReference type="Gramene" id="ESQ56247">
    <property type="protein sequence ID" value="ESQ56247"/>
    <property type="gene ID" value="EUTSA_v10027025mg"/>
</dbReference>
<feature type="domain" description="Agenet" evidence="5">
    <location>
        <begin position="76"/>
        <end position="133"/>
    </location>
</feature>
<dbReference type="KEGG" id="eus:EUTSA_v10027025mg"/>
<proteinExistence type="predicted"/>
<organism evidence="6 7">
    <name type="scientific">Eutrema salsugineum</name>
    <name type="common">Saltwater cress</name>
    <name type="synonym">Sisymbrium salsugineum</name>
    <dbReference type="NCBI Taxonomy" id="72664"/>
    <lineage>
        <taxon>Eukaryota</taxon>
        <taxon>Viridiplantae</taxon>
        <taxon>Streptophyta</taxon>
        <taxon>Embryophyta</taxon>
        <taxon>Tracheophyta</taxon>
        <taxon>Spermatophyta</taxon>
        <taxon>Magnoliopsida</taxon>
        <taxon>eudicotyledons</taxon>
        <taxon>Gunneridae</taxon>
        <taxon>Pentapetalae</taxon>
        <taxon>rosids</taxon>
        <taxon>malvids</taxon>
        <taxon>Brassicales</taxon>
        <taxon>Brassicaceae</taxon>
        <taxon>Eutremeae</taxon>
        <taxon>Eutrema</taxon>
    </lineage>
</organism>
<feature type="domain" description="Agenet" evidence="5">
    <location>
        <begin position="210"/>
        <end position="267"/>
    </location>
</feature>
<keyword evidence="7" id="KW-1185">Reference proteome</keyword>
<dbReference type="PANTHER" id="PTHR31917">
    <property type="entry name" value="AGENET DOMAIN-CONTAINING PROTEIN-RELATED"/>
    <property type="match status" value="1"/>
</dbReference>
<dbReference type="CDD" id="cd20406">
    <property type="entry name" value="Tudor_Agenet_AtDUF_rpt2_4"/>
    <property type="match status" value="2"/>
</dbReference>
<evidence type="ECO:0000256" key="2">
    <source>
        <dbReference type="ARBA" id="ARBA00022604"/>
    </source>
</evidence>
<keyword evidence="2" id="KW-0341">Growth regulation</keyword>
<dbReference type="CDD" id="cd20405">
    <property type="entry name" value="Tudor_Agenet_AtDUF_rpt1_3"/>
    <property type="match status" value="1"/>
</dbReference>
<gene>
    <name evidence="6" type="ORF">EUTSA_v10027025mg</name>
</gene>
<feature type="domain" description="Agenet" evidence="5">
    <location>
        <begin position="147"/>
        <end position="205"/>
    </location>
</feature>
<accession>V4ML44</accession>
<keyword evidence="1" id="KW-0813">Transport</keyword>
<evidence type="ECO:0000256" key="4">
    <source>
        <dbReference type="SAM" id="MobiDB-lite"/>
    </source>
</evidence>
<dbReference type="EMBL" id="KI517384">
    <property type="protein sequence ID" value="ESQ56247.1"/>
    <property type="molecule type" value="Genomic_DNA"/>
</dbReference>
<keyword evidence="3" id="KW-0175">Coiled coil</keyword>
<dbReference type="InterPro" id="IPR007930">
    <property type="entry name" value="DUF724"/>
</dbReference>
<dbReference type="Proteomes" id="UP000030689">
    <property type="component" value="Unassembled WGS sequence"/>
</dbReference>
<evidence type="ECO:0000256" key="1">
    <source>
        <dbReference type="ARBA" id="ARBA00022448"/>
    </source>
</evidence>
<feature type="coiled-coil region" evidence="3">
    <location>
        <begin position="541"/>
        <end position="582"/>
    </location>
</feature>
<dbReference type="InterPro" id="IPR014002">
    <property type="entry name" value="Agenet_dom_plant"/>
</dbReference>
<evidence type="ECO:0000313" key="7">
    <source>
        <dbReference type="Proteomes" id="UP000030689"/>
    </source>
</evidence>
<dbReference type="eggNOG" id="ENOG502QTQX">
    <property type="taxonomic scope" value="Eukaryota"/>
</dbReference>
<protein>
    <recommendedName>
        <fullName evidence="5">Agenet domain-containing protein</fullName>
    </recommendedName>
</protein>
<dbReference type="InterPro" id="IPR008395">
    <property type="entry name" value="Agenet-like_dom"/>
</dbReference>
<evidence type="ECO:0000256" key="3">
    <source>
        <dbReference type="SAM" id="Coils"/>
    </source>
</evidence>
<dbReference type="SMART" id="SM00743">
    <property type="entry name" value="Agenet"/>
    <property type="match status" value="4"/>
</dbReference>
<feature type="domain" description="Agenet" evidence="5">
    <location>
        <begin position="2"/>
        <end position="71"/>
    </location>
</feature>
<dbReference type="Pfam" id="PF05266">
    <property type="entry name" value="DUF724"/>
    <property type="match status" value="1"/>
</dbReference>
<name>V4ML44_EUTSA</name>
<dbReference type="AlphaFoldDB" id="V4ML44"/>
<dbReference type="Pfam" id="PF05641">
    <property type="entry name" value="Agenet"/>
    <property type="match status" value="3"/>
</dbReference>
<evidence type="ECO:0000259" key="5">
    <source>
        <dbReference type="SMART" id="SM00743"/>
    </source>
</evidence>
<dbReference type="OMA" id="NICQMES"/>
<evidence type="ECO:0000313" key="6">
    <source>
        <dbReference type="EMBL" id="ESQ56247.1"/>
    </source>
</evidence>
<dbReference type="PANTHER" id="PTHR31917:SF77">
    <property type="entry name" value="DUF724 DOMAIN-CONTAINING PROTEIN 2"/>
    <property type="match status" value="1"/>
</dbReference>